<organism evidence="8 9">
    <name type="scientific">Coprinopsis cinerea (strain Okayama-7 / 130 / ATCC MYA-4618 / FGSC 9003)</name>
    <name type="common">Inky cap fungus</name>
    <name type="synonym">Hormographiella aspergillata</name>
    <dbReference type="NCBI Taxonomy" id="240176"/>
    <lineage>
        <taxon>Eukaryota</taxon>
        <taxon>Fungi</taxon>
        <taxon>Dikarya</taxon>
        <taxon>Basidiomycota</taxon>
        <taxon>Agaricomycotina</taxon>
        <taxon>Agaricomycetes</taxon>
        <taxon>Agaricomycetidae</taxon>
        <taxon>Agaricales</taxon>
        <taxon>Agaricineae</taxon>
        <taxon>Psathyrellaceae</taxon>
        <taxon>Coprinopsis</taxon>
    </lineage>
</organism>
<feature type="region of interest" description="Disordered" evidence="5">
    <location>
        <begin position="1"/>
        <end position="26"/>
    </location>
</feature>
<dbReference type="OrthoDB" id="2243669at2759"/>
<dbReference type="KEGG" id="cci:CC1G_07865"/>
<dbReference type="OMA" id="RRSWHAM"/>
<dbReference type="RefSeq" id="XP_001838674.1">
    <property type="nucleotide sequence ID" value="XM_001838622.2"/>
</dbReference>
<keyword evidence="9" id="KW-1185">Reference proteome</keyword>
<keyword evidence="4 6" id="KW-0472">Membrane</keyword>
<evidence type="ECO:0000256" key="1">
    <source>
        <dbReference type="ARBA" id="ARBA00004127"/>
    </source>
</evidence>
<feature type="transmembrane region" description="Helical" evidence="6">
    <location>
        <begin position="145"/>
        <end position="163"/>
    </location>
</feature>
<proteinExistence type="predicted"/>
<keyword evidence="3 6" id="KW-1133">Transmembrane helix</keyword>
<dbReference type="PANTHER" id="PTHR46140">
    <property type="entry name" value="VACUOLAR TRANSPORTER CHAPERONE 1-RELATED"/>
    <property type="match status" value="1"/>
</dbReference>
<dbReference type="GeneID" id="6015267"/>
<dbReference type="Proteomes" id="UP000001861">
    <property type="component" value="Unassembled WGS sequence"/>
</dbReference>
<evidence type="ECO:0000256" key="4">
    <source>
        <dbReference type="ARBA" id="ARBA00023136"/>
    </source>
</evidence>
<dbReference type="GO" id="GO:0033254">
    <property type="term" value="C:vacuolar transporter chaperone complex"/>
    <property type="evidence" value="ECO:0007669"/>
    <property type="project" value="TreeGrafter"/>
</dbReference>
<dbReference type="InterPro" id="IPR051572">
    <property type="entry name" value="VTC_Complex_Subunit"/>
</dbReference>
<dbReference type="PANTHER" id="PTHR46140:SF2">
    <property type="entry name" value="VACUOLAR TRANSPORTER CHAPERONE 3 COMPLEX SUBUNIT 3-RELATED"/>
    <property type="match status" value="1"/>
</dbReference>
<feature type="compositionally biased region" description="Polar residues" evidence="5">
    <location>
        <begin position="1"/>
        <end position="21"/>
    </location>
</feature>
<evidence type="ECO:0000256" key="3">
    <source>
        <dbReference type="ARBA" id="ARBA00022989"/>
    </source>
</evidence>
<accession>A8P441</accession>
<dbReference type="VEuPathDB" id="FungiDB:CC1G_07865"/>
<evidence type="ECO:0000256" key="5">
    <source>
        <dbReference type="SAM" id="MobiDB-lite"/>
    </source>
</evidence>
<feature type="transmembrane region" description="Helical" evidence="6">
    <location>
        <begin position="183"/>
        <end position="201"/>
    </location>
</feature>
<dbReference type="InParanoid" id="A8P441"/>
<evidence type="ECO:0000313" key="9">
    <source>
        <dbReference type="Proteomes" id="UP000001861"/>
    </source>
</evidence>
<comment type="caution">
    <text evidence="8">The sequence shown here is derived from an EMBL/GenBank/DDBJ whole genome shotgun (WGS) entry which is preliminary data.</text>
</comment>
<dbReference type="eggNOG" id="KOG4580">
    <property type="taxonomic scope" value="Eukaryota"/>
</dbReference>
<dbReference type="GO" id="GO:0012505">
    <property type="term" value="C:endomembrane system"/>
    <property type="evidence" value="ECO:0007669"/>
    <property type="project" value="UniProtKB-SubCell"/>
</dbReference>
<protein>
    <recommendedName>
        <fullName evidence="7">DUF202 domain-containing protein</fullName>
    </recommendedName>
</protein>
<evidence type="ECO:0000256" key="2">
    <source>
        <dbReference type="ARBA" id="ARBA00022692"/>
    </source>
</evidence>
<dbReference type="EMBL" id="AACS02000004">
    <property type="protein sequence ID" value="EAU83183.1"/>
    <property type="molecule type" value="Genomic_DNA"/>
</dbReference>
<evidence type="ECO:0000256" key="6">
    <source>
        <dbReference type="SAM" id="Phobius"/>
    </source>
</evidence>
<evidence type="ECO:0000313" key="8">
    <source>
        <dbReference type="EMBL" id="EAU83183.1"/>
    </source>
</evidence>
<dbReference type="STRING" id="240176.A8P441"/>
<evidence type="ECO:0000259" key="7">
    <source>
        <dbReference type="Pfam" id="PF02656"/>
    </source>
</evidence>
<keyword evidence="2 6" id="KW-0812">Transmembrane</keyword>
<dbReference type="InterPro" id="IPR003807">
    <property type="entry name" value="DUF202"/>
</dbReference>
<dbReference type="AlphaFoldDB" id="A8P441"/>
<gene>
    <name evidence="8" type="ORF">CC1G_07865</name>
</gene>
<dbReference type="GO" id="GO:0000329">
    <property type="term" value="C:fungal-type vacuole membrane"/>
    <property type="evidence" value="ECO:0007669"/>
    <property type="project" value="TreeGrafter"/>
</dbReference>
<reference evidence="8 9" key="1">
    <citation type="journal article" date="2010" name="Proc. Natl. Acad. Sci. U.S.A.">
        <title>Insights into evolution of multicellular fungi from the assembled chromosomes of the mushroom Coprinopsis cinerea (Coprinus cinereus).</title>
        <authorList>
            <person name="Stajich J.E."/>
            <person name="Wilke S.K."/>
            <person name="Ahren D."/>
            <person name="Au C.H."/>
            <person name="Birren B.W."/>
            <person name="Borodovsky M."/>
            <person name="Burns C."/>
            <person name="Canback B."/>
            <person name="Casselton L.A."/>
            <person name="Cheng C.K."/>
            <person name="Deng J."/>
            <person name="Dietrich F.S."/>
            <person name="Fargo D.C."/>
            <person name="Farman M.L."/>
            <person name="Gathman A.C."/>
            <person name="Goldberg J."/>
            <person name="Guigo R."/>
            <person name="Hoegger P.J."/>
            <person name="Hooker J.B."/>
            <person name="Huggins A."/>
            <person name="James T.Y."/>
            <person name="Kamada T."/>
            <person name="Kilaru S."/>
            <person name="Kodira C."/>
            <person name="Kues U."/>
            <person name="Kupfer D."/>
            <person name="Kwan H.S."/>
            <person name="Lomsadze A."/>
            <person name="Li W."/>
            <person name="Lilly W.W."/>
            <person name="Ma L.J."/>
            <person name="Mackey A.J."/>
            <person name="Manning G."/>
            <person name="Martin F."/>
            <person name="Muraguchi H."/>
            <person name="Natvig D.O."/>
            <person name="Palmerini H."/>
            <person name="Ramesh M.A."/>
            <person name="Rehmeyer C.J."/>
            <person name="Roe B.A."/>
            <person name="Shenoy N."/>
            <person name="Stanke M."/>
            <person name="Ter-Hovhannisyan V."/>
            <person name="Tunlid A."/>
            <person name="Velagapudi R."/>
            <person name="Vision T.J."/>
            <person name="Zeng Q."/>
            <person name="Zolan M.E."/>
            <person name="Pukkila P.J."/>
        </authorList>
    </citation>
    <scope>NUCLEOTIDE SEQUENCE [LARGE SCALE GENOMIC DNA]</scope>
    <source>
        <strain evidence="9">Okayama-7 / 130 / ATCC MYA-4618 / FGSC 9003</strain>
    </source>
</reference>
<comment type="subcellular location">
    <subcellularLocation>
        <location evidence="1">Endomembrane system</location>
        <topology evidence="1">Multi-pass membrane protein</topology>
    </subcellularLocation>
</comment>
<feature type="transmembrane region" description="Helical" evidence="6">
    <location>
        <begin position="115"/>
        <end position="133"/>
    </location>
</feature>
<name>A8P441_COPC7</name>
<dbReference type="Pfam" id="PF02656">
    <property type="entry name" value="DUF202"/>
    <property type="match status" value="1"/>
</dbReference>
<feature type="domain" description="DUF202" evidence="7">
    <location>
        <begin position="106"/>
        <end position="168"/>
    </location>
</feature>
<sequence>MASSSIGNDASDVETSPSPQGLRSRSRSLIRRSWQAALLPFSPSALASLPRLKRPARYLRADNIPTTDETEEGQRPAIRDYHAINSVPPQVRVPKKVPTSVKVEGKVWFANERTWISWLNQAMLLAALSVALFNASNDDIARNFALVYAGISVCTIIYGYAIYQHRITMIRRRDPGHFDALLGPVLLSVALFFAVLSNFIIRVRELQRKEVPFPGSDLLAFLAPARNISITQQSFAGQAPF</sequence>